<dbReference type="Proteomes" id="UP000309340">
    <property type="component" value="Unassembled WGS sequence"/>
</dbReference>
<proteinExistence type="predicted"/>
<dbReference type="STRING" id="329884.A0A4U0WSJ5"/>
<dbReference type="InterPro" id="IPR027417">
    <property type="entry name" value="P-loop_NTPase"/>
</dbReference>
<dbReference type="EMBL" id="NAJQ01000691">
    <property type="protein sequence ID" value="TKA65957.1"/>
    <property type="molecule type" value="Genomic_DNA"/>
</dbReference>
<dbReference type="GO" id="GO:0003824">
    <property type="term" value="F:catalytic activity"/>
    <property type="evidence" value="ECO:0007669"/>
    <property type="project" value="InterPro"/>
</dbReference>
<dbReference type="InterPro" id="IPR050509">
    <property type="entry name" value="CoA-transferase_III"/>
</dbReference>
<dbReference type="Pfam" id="PF17784">
    <property type="entry name" value="Sulfotransfer_4"/>
    <property type="match status" value="1"/>
</dbReference>
<reference evidence="1 2" key="1">
    <citation type="submission" date="2017-03" db="EMBL/GenBank/DDBJ databases">
        <title>Genomes of endolithic fungi from Antarctica.</title>
        <authorList>
            <person name="Coleine C."/>
            <person name="Masonjones S."/>
            <person name="Stajich J.E."/>
        </authorList>
    </citation>
    <scope>NUCLEOTIDE SEQUENCE [LARGE SCALE GENOMIC DNA]</scope>
    <source>
        <strain evidence="1 2">CCFEE 5184</strain>
    </source>
</reference>
<dbReference type="Gene3D" id="3.40.50.300">
    <property type="entry name" value="P-loop containing nucleotide triphosphate hydrolases"/>
    <property type="match status" value="1"/>
</dbReference>
<gene>
    <name evidence="1" type="ORF">B0A55_10155</name>
</gene>
<dbReference type="PANTHER" id="PTHR48228">
    <property type="entry name" value="SUCCINYL-COA--D-CITRAMALATE COA-TRANSFERASE"/>
    <property type="match status" value="1"/>
</dbReference>
<name>A0A4U0WSJ5_9PEZI</name>
<dbReference type="AlphaFoldDB" id="A0A4U0WSJ5"/>
<dbReference type="InterPro" id="IPR023606">
    <property type="entry name" value="CoA-Trfase_III_dom_1_sf"/>
</dbReference>
<accession>A0A4U0WSJ5</accession>
<sequence length="306" mass="33448">MEVPSLGLGRTGTLSMQEALKILGYPNTYHYSSIFANVQDAHMWNEALRAKYQGHGKPFGRREWDQPLGHCRAITDVPAVCFWRESLEAYPDVKVDLVDRDEDKWYKSCSKLRDLIRTCDVFLQSYRPGALGKRGFGPAELAALKPGIIYANLSAFGTAGPWAGHRGFDSLVQTCSGMNVSEAASSGNVDGQVARPLPCQALDNTSGYFLATGIAAAVYKRAVEGGAWQIDVSLAGTMKFLRSLGQVTPSNDDLLAEGEVPRHYFEEHESAFGTLRAVKHSASIEGAMPGWDSMARPLGSDEPEWL</sequence>
<evidence type="ECO:0000313" key="1">
    <source>
        <dbReference type="EMBL" id="TKA65957.1"/>
    </source>
</evidence>
<keyword evidence="2" id="KW-1185">Reference proteome</keyword>
<dbReference type="SUPFAM" id="SSF89796">
    <property type="entry name" value="CoA-transferase family III (CaiB/BaiF)"/>
    <property type="match status" value="1"/>
</dbReference>
<evidence type="ECO:0008006" key="3">
    <source>
        <dbReference type="Google" id="ProtNLM"/>
    </source>
</evidence>
<evidence type="ECO:0000313" key="2">
    <source>
        <dbReference type="Proteomes" id="UP000309340"/>
    </source>
</evidence>
<organism evidence="1 2">
    <name type="scientific">Friedmanniomyces simplex</name>
    <dbReference type="NCBI Taxonomy" id="329884"/>
    <lineage>
        <taxon>Eukaryota</taxon>
        <taxon>Fungi</taxon>
        <taxon>Dikarya</taxon>
        <taxon>Ascomycota</taxon>
        <taxon>Pezizomycotina</taxon>
        <taxon>Dothideomycetes</taxon>
        <taxon>Dothideomycetidae</taxon>
        <taxon>Mycosphaerellales</taxon>
        <taxon>Teratosphaeriaceae</taxon>
        <taxon>Friedmanniomyces</taxon>
    </lineage>
</organism>
<protein>
    <recommendedName>
        <fullName evidence="3">CoA-transferase family III</fullName>
    </recommendedName>
</protein>
<comment type="caution">
    <text evidence="1">The sequence shown here is derived from an EMBL/GenBank/DDBJ whole genome shotgun (WGS) entry which is preliminary data.</text>
</comment>
<dbReference type="InterPro" id="IPR040632">
    <property type="entry name" value="Sulfotransfer_4"/>
</dbReference>
<dbReference type="PANTHER" id="PTHR48228:SF4">
    <property type="entry name" value="BLR3030 PROTEIN"/>
    <property type="match status" value="1"/>
</dbReference>
<dbReference type="OrthoDB" id="5863171at2759"/>